<evidence type="ECO:0000256" key="2">
    <source>
        <dbReference type="ARBA" id="ARBA00022553"/>
    </source>
</evidence>
<comment type="function">
    <text evidence="3">May play the central regulatory role in sporulation. It may be an element of the effector pathway responsible for the activation of sporulation genes in response to nutritional stress. Spo0A may act in concert with spo0H (a sigma factor) to control the expression of some genes that are critical to the sporulation process.</text>
</comment>
<evidence type="ECO:0000256" key="3">
    <source>
        <dbReference type="ARBA" id="ARBA00024867"/>
    </source>
</evidence>
<proteinExistence type="predicted"/>
<dbReference type="Pfam" id="PF00072">
    <property type="entry name" value="Response_reg"/>
    <property type="match status" value="1"/>
</dbReference>
<evidence type="ECO:0000256" key="4">
    <source>
        <dbReference type="PROSITE-ProRule" id="PRU00169"/>
    </source>
</evidence>
<dbReference type="InterPro" id="IPR001789">
    <property type="entry name" value="Sig_transdc_resp-reg_receiver"/>
</dbReference>
<sequence>MKGIIVEDEYLVRQDLLCLIEENAKDLKIVKDFNNGGGVLTFLKENKVDVVFMDINIPLVDGVNLGQIIKKLYNDIKLIFITAHDDFKGVAEEIGAFDYILKPYDEDMIKELIERVEK</sequence>
<evidence type="ECO:0000313" key="6">
    <source>
        <dbReference type="EMBL" id="RDY26504.1"/>
    </source>
</evidence>
<gene>
    <name evidence="6" type="ORF">CHL78_013115</name>
</gene>
<dbReference type="SUPFAM" id="SSF52172">
    <property type="entry name" value="CheY-like"/>
    <property type="match status" value="1"/>
</dbReference>
<dbReference type="PANTHER" id="PTHR44591">
    <property type="entry name" value="STRESS RESPONSE REGULATOR PROTEIN 1"/>
    <property type="match status" value="1"/>
</dbReference>
<evidence type="ECO:0000259" key="5">
    <source>
        <dbReference type="PROSITE" id="PS50110"/>
    </source>
</evidence>
<reference evidence="6 7" key="1">
    <citation type="journal article" date="2017" name="Genome Announc.">
        <title>Draft Genome Sequence of Romboutsia weinsteinii sp. nov. Strain CCRI-19649(T) Isolated from Surface Water.</title>
        <authorList>
            <person name="Maheux A.F."/>
            <person name="Boudreau D.K."/>
            <person name="Berube E."/>
            <person name="Boissinot M."/>
            <person name="Cantin P."/>
            <person name="Raymond F."/>
            <person name="Corbeil J."/>
            <person name="Omar R.F."/>
            <person name="Bergeron M.G."/>
        </authorList>
    </citation>
    <scope>NUCLEOTIDE SEQUENCE [LARGE SCALE GENOMIC DNA]</scope>
    <source>
        <strain evidence="6 7">CCRI-19649</strain>
    </source>
</reference>
<accession>A0A371J1C9</accession>
<dbReference type="RefSeq" id="WP_094367590.1">
    <property type="nucleotide sequence ID" value="NZ_NOJY02000025.1"/>
</dbReference>
<dbReference type="PANTHER" id="PTHR44591:SF3">
    <property type="entry name" value="RESPONSE REGULATORY DOMAIN-CONTAINING PROTEIN"/>
    <property type="match status" value="1"/>
</dbReference>
<protein>
    <recommendedName>
        <fullName evidence="1">Stage 0 sporulation protein A homolog</fullName>
    </recommendedName>
</protein>
<dbReference type="GO" id="GO:0000160">
    <property type="term" value="P:phosphorelay signal transduction system"/>
    <property type="evidence" value="ECO:0007669"/>
    <property type="project" value="InterPro"/>
</dbReference>
<dbReference type="AlphaFoldDB" id="A0A371J1C9"/>
<dbReference type="Proteomes" id="UP000215694">
    <property type="component" value="Unassembled WGS sequence"/>
</dbReference>
<keyword evidence="7" id="KW-1185">Reference proteome</keyword>
<dbReference type="SMART" id="SM00448">
    <property type="entry name" value="REC"/>
    <property type="match status" value="1"/>
</dbReference>
<evidence type="ECO:0000313" key="7">
    <source>
        <dbReference type="Proteomes" id="UP000215694"/>
    </source>
</evidence>
<dbReference type="InterPro" id="IPR050595">
    <property type="entry name" value="Bact_response_regulator"/>
</dbReference>
<feature type="domain" description="Response regulatory" evidence="5">
    <location>
        <begin position="2"/>
        <end position="117"/>
    </location>
</feature>
<keyword evidence="2 4" id="KW-0597">Phosphoprotein</keyword>
<evidence type="ECO:0000256" key="1">
    <source>
        <dbReference type="ARBA" id="ARBA00018672"/>
    </source>
</evidence>
<organism evidence="6 7">
    <name type="scientific">Romboutsia weinsteinii</name>
    <dbReference type="NCBI Taxonomy" id="2020949"/>
    <lineage>
        <taxon>Bacteria</taxon>
        <taxon>Bacillati</taxon>
        <taxon>Bacillota</taxon>
        <taxon>Clostridia</taxon>
        <taxon>Peptostreptococcales</taxon>
        <taxon>Peptostreptococcaceae</taxon>
        <taxon>Romboutsia</taxon>
    </lineage>
</organism>
<dbReference type="OrthoDB" id="9809318at2"/>
<dbReference type="InterPro" id="IPR011006">
    <property type="entry name" value="CheY-like_superfamily"/>
</dbReference>
<dbReference type="PROSITE" id="PS50110">
    <property type="entry name" value="RESPONSE_REGULATORY"/>
    <property type="match status" value="1"/>
</dbReference>
<name>A0A371J1C9_9FIRM</name>
<feature type="modified residue" description="4-aspartylphosphate" evidence="4">
    <location>
        <position position="54"/>
    </location>
</feature>
<dbReference type="Gene3D" id="3.40.50.2300">
    <property type="match status" value="1"/>
</dbReference>
<dbReference type="EMBL" id="NOJY02000025">
    <property type="protein sequence ID" value="RDY26504.1"/>
    <property type="molecule type" value="Genomic_DNA"/>
</dbReference>
<comment type="caution">
    <text evidence="6">The sequence shown here is derived from an EMBL/GenBank/DDBJ whole genome shotgun (WGS) entry which is preliminary data.</text>
</comment>